<dbReference type="Gene3D" id="3.10.260.20">
    <property type="entry name" value="Ski"/>
    <property type="match status" value="1"/>
</dbReference>
<evidence type="ECO:0000259" key="2">
    <source>
        <dbReference type="SMART" id="SM01046"/>
    </source>
</evidence>
<comment type="similarity">
    <text evidence="1">Belongs to the SKI family.</text>
</comment>
<accession>A0A6V7X0C5</accession>
<dbReference type="InterPro" id="IPR023216">
    <property type="entry name" value="Tscrpt_reg_SKI_SnoN"/>
</dbReference>
<feature type="domain" description="c-SKI SMAD4-binding" evidence="2">
    <location>
        <begin position="214"/>
        <end position="306"/>
    </location>
</feature>
<proteinExistence type="inferred from homology"/>
<evidence type="ECO:0000256" key="1">
    <source>
        <dbReference type="ARBA" id="ARBA00009513"/>
    </source>
</evidence>
<dbReference type="GO" id="GO:0005667">
    <property type="term" value="C:transcription regulator complex"/>
    <property type="evidence" value="ECO:0007669"/>
    <property type="project" value="TreeGrafter"/>
</dbReference>
<dbReference type="SMART" id="SM01046">
    <property type="entry name" value="c-SKI_SMAD_bind"/>
    <property type="match status" value="1"/>
</dbReference>
<organism evidence="3 4">
    <name type="scientific">Meloidogyne enterolobii</name>
    <name type="common">Root-knot nematode worm</name>
    <name type="synonym">Meloidogyne mayaguensis</name>
    <dbReference type="NCBI Taxonomy" id="390850"/>
    <lineage>
        <taxon>Eukaryota</taxon>
        <taxon>Metazoa</taxon>
        <taxon>Ecdysozoa</taxon>
        <taxon>Nematoda</taxon>
        <taxon>Chromadorea</taxon>
        <taxon>Rhabditida</taxon>
        <taxon>Tylenchina</taxon>
        <taxon>Tylenchomorpha</taxon>
        <taxon>Tylenchoidea</taxon>
        <taxon>Meloidogynidae</taxon>
        <taxon>Meloidogyninae</taxon>
        <taxon>Meloidogyne</taxon>
    </lineage>
</organism>
<dbReference type="SUPFAM" id="SSF63763">
    <property type="entry name" value="SAND domain-like"/>
    <property type="match status" value="1"/>
</dbReference>
<gene>
    <name evidence="3" type="ORF">MENT_LOCUS45663</name>
</gene>
<comment type="caution">
    <text evidence="3">The sequence shown here is derived from an EMBL/GenBank/DDBJ whole genome shotgun (WGS) entry which is preliminary data.</text>
</comment>
<dbReference type="GO" id="GO:0000981">
    <property type="term" value="F:DNA-binding transcription factor activity, RNA polymerase II-specific"/>
    <property type="evidence" value="ECO:0007669"/>
    <property type="project" value="TreeGrafter"/>
</dbReference>
<dbReference type="Pfam" id="PF08782">
    <property type="entry name" value="c-SKI_SMAD_bind"/>
    <property type="match status" value="1"/>
</dbReference>
<dbReference type="EMBL" id="CAJEWN010000974">
    <property type="protein sequence ID" value="CAD2192748.1"/>
    <property type="molecule type" value="Genomic_DNA"/>
</dbReference>
<dbReference type="AlphaFoldDB" id="A0A6V7X0C5"/>
<dbReference type="GO" id="GO:0046332">
    <property type="term" value="F:SMAD binding"/>
    <property type="evidence" value="ECO:0007669"/>
    <property type="project" value="InterPro"/>
</dbReference>
<dbReference type="InterPro" id="IPR003380">
    <property type="entry name" value="SKI/SNO/DAC"/>
</dbReference>
<dbReference type="InterPro" id="IPR014890">
    <property type="entry name" value="c-SKI_SMAD4-bd_dom"/>
</dbReference>
<dbReference type="GO" id="GO:0005737">
    <property type="term" value="C:cytoplasm"/>
    <property type="evidence" value="ECO:0007669"/>
    <property type="project" value="TreeGrafter"/>
</dbReference>
<dbReference type="PANTHER" id="PTHR10005">
    <property type="entry name" value="SKI ONCOGENE-RELATED"/>
    <property type="match status" value="1"/>
</dbReference>
<dbReference type="InterPro" id="IPR009061">
    <property type="entry name" value="DNA-bd_dom_put_sf"/>
</dbReference>
<dbReference type="GO" id="GO:0000978">
    <property type="term" value="F:RNA polymerase II cis-regulatory region sequence-specific DNA binding"/>
    <property type="evidence" value="ECO:0007669"/>
    <property type="project" value="TreeGrafter"/>
</dbReference>
<dbReference type="Gene3D" id="3.10.390.10">
    <property type="entry name" value="SAND domain-like"/>
    <property type="match status" value="1"/>
</dbReference>
<reference evidence="3 4" key="1">
    <citation type="submission" date="2020-08" db="EMBL/GenBank/DDBJ databases">
        <authorList>
            <person name="Koutsovoulos G."/>
            <person name="Danchin GJ E."/>
        </authorList>
    </citation>
    <scope>NUCLEOTIDE SEQUENCE [LARGE SCALE GENOMIC DNA]</scope>
</reference>
<dbReference type="SUPFAM" id="SSF46955">
    <property type="entry name" value="Putative DNA-binding domain"/>
    <property type="match status" value="1"/>
</dbReference>
<dbReference type="GO" id="GO:0030514">
    <property type="term" value="P:negative regulation of BMP signaling pathway"/>
    <property type="evidence" value="ECO:0007669"/>
    <property type="project" value="TreeGrafter"/>
</dbReference>
<protein>
    <recommendedName>
        <fullName evidence="2">c-SKI SMAD4-binding domain-containing protein</fullName>
    </recommendedName>
</protein>
<dbReference type="GO" id="GO:0005634">
    <property type="term" value="C:nucleus"/>
    <property type="evidence" value="ECO:0007669"/>
    <property type="project" value="TreeGrafter"/>
</dbReference>
<dbReference type="Proteomes" id="UP000580250">
    <property type="component" value="Unassembled WGS sequence"/>
</dbReference>
<name>A0A6V7X0C5_MELEN</name>
<evidence type="ECO:0000313" key="4">
    <source>
        <dbReference type="Proteomes" id="UP000580250"/>
    </source>
</evidence>
<dbReference type="PANTHER" id="PTHR10005:SF25">
    <property type="entry name" value="SNO ONCOGENE, ISOFORM B"/>
    <property type="match status" value="1"/>
</dbReference>
<sequence>MRNACGLIAESSPSLISGFNHNQFNNPQNFRDEIMENLQKLIDSHQKAELDSQQPGCSSSIFNGTSNNLSNGSLVNKNNFAANFTSNLSFSSLDPSSSNSTILKSTIVAGKLLSCFVIGGECRLCFPQMKALCLGDIPTYKIDEMMKNLAIINPHSSEEQLNVLKRNQIVPSYLPKCELITKTNAERLIAMLKLTGSPAPFDLLNNQLRSLLLPLKVAHDCFGGCKGYLYPTLTPNPCLECKTCHNMFKPEDFCLHTHSPTNGKNTCFWGFDATNWPYYIRIDDETTEGDELILFNRNQTLEEEENRLAIFIQTYLARQQQQSIP</sequence>
<dbReference type="InterPro" id="IPR037000">
    <property type="entry name" value="Ski_DNA-bd_sf"/>
</dbReference>
<dbReference type="InterPro" id="IPR010919">
    <property type="entry name" value="SAND-like_dom_sf"/>
</dbReference>
<evidence type="ECO:0000313" key="3">
    <source>
        <dbReference type="EMBL" id="CAD2192748.1"/>
    </source>
</evidence>
<dbReference type="OrthoDB" id="3938623at2759"/>
<dbReference type="Pfam" id="PF02437">
    <property type="entry name" value="Ski_Sno_DHD"/>
    <property type="match status" value="1"/>
</dbReference>